<protein>
    <submittedName>
        <fullName evidence="2">Uncharacterized protein LOC117647285</fullName>
    </submittedName>
</protein>
<sequence length="113" mass="12177">MCSGSSPVMAANFTNVERVVAVVVVLVGCLLCLQQGALAAPPYEFLQPADKPPTVFAADNACYHDAEVETLCQRCAKTTKSPVVFPMCCNDKEEAREWCKRYLEFGVGAPATS</sequence>
<dbReference type="RefSeq" id="XP_034244881.1">
    <property type="nucleotide sequence ID" value="XM_034388990.1"/>
</dbReference>
<dbReference type="AlphaFoldDB" id="A0A6P8Z501"/>
<organism evidence="2">
    <name type="scientific">Thrips palmi</name>
    <name type="common">Melon thrips</name>
    <dbReference type="NCBI Taxonomy" id="161013"/>
    <lineage>
        <taxon>Eukaryota</taxon>
        <taxon>Metazoa</taxon>
        <taxon>Ecdysozoa</taxon>
        <taxon>Arthropoda</taxon>
        <taxon>Hexapoda</taxon>
        <taxon>Insecta</taxon>
        <taxon>Pterygota</taxon>
        <taxon>Neoptera</taxon>
        <taxon>Paraneoptera</taxon>
        <taxon>Thysanoptera</taxon>
        <taxon>Terebrantia</taxon>
        <taxon>Thripoidea</taxon>
        <taxon>Thripidae</taxon>
        <taxon>Thrips</taxon>
    </lineage>
</organism>
<dbReference type="Proteomes" id="UP000515158">
    <property type="component" value="Unplaced"/>
</dbReference>
<dbReference type="PANTHER" id="PTHR39945:SF1">
    <property type="entry name" value="FI14129P"/>
    <property type="match status" value="1"/>
</dbReference>
<dbReference type="KEGG" id="tpal:117647285"/>
<dbReference type="GeneID" id="117647285"/>
<proteinExistence type="predicted"/>
<dbReference type="InParanoid" id="A0A6P8Z501"/>
<dbReference type="PANTHER" id="PTHR39945">
    <property type="entry name" value="FI14129P"/>
    <property type="match status" value="1"/>
</dbReference>
<dbReference type="OrthoDB" id="8178576at2759"/>
<reference evidence="2" key="1">
    <citation type="submission" date="2025-08" db="UniProtKB">
        <authorList>
            <consortium name="RefSeq"/>
        </authorList>
    </citation>
    <scope>IDENTIFICATION</scope>
    <source>
        <tissue evidence="2">Total insect</tissue>
    </source>
</reference>
<accession>A0A6P8Z501</accession>
<evidence type="ECO:0000313" key="2">
    <source>
        <dbReference type="RefSeq" id="XP_034244881.1"/>
    </source>
</evidence>
<gene>
    <name evidence="2" type="primary">LOC117647285</name>
</gene>
<name>A0A6P8Z501_THRPL</name>
<evidence type="ECO:0000313" key="1">
    <source>
        <dbReference type="Proteomes" id="UP000515158"/>
    </source>
</evidence>
<keyword evidence="1" id="KW-1185">Reference proteome</keyword>